<organism evidence="1 2">
    <name type="scientific">Morus notabilis</name>
    <dbReference type="NCBI Taxonomy" id="981085"/>
    <lineage>
        <taxon>Eukaryota</taxon>
        <taxon>Viridiplantae</taxon>
        <taxon>Streptophyta</taxon>
        <taxon>Embryophyta</taxon>
        <taxon>Tracheophyta</taxon>
        <taxon>Spermatophyta</taxon>
        <taxon>Magnoliopsida</taxon>
        <taxon>eudicotyledons</taxon>
        <taxon>Gunneridae</taxon>
        <taxon>Pentapetalae</taxon>
        <taxon>rosids</taxon>
        <taxon>fabids</taxon>
        <taxon>Rosales</taxon>
        <taxon>Moraceae</taxon>
        <taxon>Moreae</taxon>
        <taxon>Morus</taxon>
    </lineage>
</organism>
<gene>
    <name evidence="1" type="ORF">L484_018283</name>
</gene>
<evidence type="ECO:0000313" key="2">
    <source>
        <dbReference type="Proteomes" id="UP000030645"/>
    </source>
</evidence>
<keyword evidence="2" id="KW-1185">Reference proteome</keyword>
<name>W9S2P1_9ROSA</name>
<proteinExistence type="predicted"/>
<reference evidence="2" key="1">
    <citation type="submission" date="2013-01" db="EMBL/GenBank/DDBJ databases">
        <title>Draft Genome Sequence of a Mulberry Tree, Morus notabilis C.K. Schneid.</title>
        <authorList>
            <person name="He N."/>
            <person name="Zhao S."/>
        </authorList>
    </citation>
    <scope>NUCLEOTIDE SEQUENCE</scope>
</reference>
<dbReference type="AlphaFoldDB" id="W9S2P1"/>
<protein>
    <submittedName>
        <fullName evidence="1">Uncharacterized protein</fullName>
    </submittedName>
</protein>
<evidence type="ECO:0000313" key="1">
    <source>
        <dbReference type="EMBL" id="EXC23152.1"/>
    </source>
</evidence>
<accession>W9S2P1</accession>
<dbReference type="Proteomes" id="UP000030645">
    <property type="component" value="Unassembled WGS sequence"/>
</dbReference>
<sequence length="82" mass="9171">MCQHSIWVGPLGWAGKASDWTTTMRRNKFSTLPTKRNSTFRDGLKKIVVSGIDVRLEKGICRVFMLVAQQPTSNVLCNGFPS</sequence>
<dbReference type="EMBL" id="KE345991">
    <property type="protein sequence ID" value="EXC23152.1"/>
    <property type="molecule type" value="Genomic_DNA"/>
</dbReference>